<dbReference type="Gramene" id="PNT61137">
    <property type="protein sequence ID" value="PNT61137"/>
    <property type="gene ID" value="BRADI_5g10815v3"/>
</dbReference>
<reference evidence="1" key="2">
    <citation type="submission" date="2017-06" db="EMBL/GenBank/DDBJ databases">
        <title>WGS assembly of Brachypodium distachyon.</title>
        <authorList>
            <consortium name="The International Brachypodium Initiative"/>
            <person name="Lucas S."/>
            <person name="Harmon-Smith M."/>
            <person name="Lail K."/>
            <person name="Tice H."/>
            <person name="Grimwood J."/>
            <person name="Bruce D."/>
            <person name="Barry K."/>
            <person name="Shu S."/>
            <person name="Lindquist E."/>
            <person name="Wang M."/>
            <person name="Pitluck S."/>
            <person name="Vogel J.P."/>
            <person name="Garvin D.F."/>
            <person name="Mockler T.C."/>
            <person name="Schmutz J."/>
            <person name="Rokhsar D."/>
            <person name="Bevan M.W."/>
        </authorList>
    </citation>
    <scope>NUCLEOTIDE SEQUENCE</scope>
    <source>
        <strain evidence="1">Bd21</strain>
    </source>
</reference>
<sequence>MQVCCVHHLFSQKSRRTKDLCYSGTFKFKCYTATQQIFFTLHPFVRNPHLEGWSSLPFADHAKMCPAGVCLHIHR</sequence>
<reference evidence="1 2" key="1">
    <citation type="journal article" date="2010" name="Nature">
        <title>Genome sequencing and analysis of the model grass Brachypodium distachyon.</title>
        <authorList>
            <consortium name="International Brachypodium Initiative"/>
        </authorList>
    </citation>
    <scope>NUCLEOTIDE SEQUENCE [LARGE SCALE GENOMIC DNA]</scope>
    <source>
        <strain evidence="1 2">Bd21</strain>
    </source>
</reference>
<dbReference type="EMBL" id="CM000884">
    <property type="protein sequence ID" value="PNT61137.1"/>
    <property type="molecule type" value="Genomic_DNA"/>
</dbReference>
<dbReference type="InParanoid" id="A0A2K2CGJ0"/>
<proteinExistence type="predicted"/>
<gene>
    <name evidence="1" type="ORF">BRADI_5g10815v3</name>
</gene>
<dbReference type="EnsemblPlants" id="PNT61137">
    <property type="protein sequence ID" value="PNT61137"/>
    <property type="gene ID" value="BRADI_5g10815v3"/>
</dbReference>
<dbReference type="AlphaFoldDB" id="A0A2K2CGJ0"/>
<accession>A0A2K2CGJ0</accession>
<name>A0A2K2CGJ0_BRADI</name>
<evidence type="ECO:0000313" key="2">
    <source>
        <dbReference type="EnsemblPlants" id="PNT61137"/>
    </source>
</evidence>
<reference evidence="2" key="3">
    <citation type="submission" date="2018-08" db="UniProtKB">
        <authorList>
            <consortium name="EnsemblPlants"/>
        </authorList>
    </citation>
    <scope>IDENTIFICATION</scope>
    <source>
        <strain evidence="2">cv. Bd21</strain>
    </source>
</reference>
<keyword evidence="3" id="KW-1185">Reference proteome</keyword>
<evidence type="ECO:0000313" key="3">
    <source>
        <dbReference type="Proteomes" id="UP000008810"/>
    </source>
</evidence>
<dbReference type="Proteomes" id="UP000008810">
    <property type="component" value="Chromosome 5"/>
</dbReference>
<evidence type="ECO:0000313" key="1">
    <source>
        <dbReference type="EMBL" id="PNT61137.1"/>
    </source>
</evidence>
<organism evidence="1">
    <name type="scientific">Brachypodium distachyon</name>
    <name type="common">Purple false brome</name>
    <name type="synonym">Trachynia distachya</name>
    <dbReference type="NCBI Taxonomy" id="15368"/>
    <lineage>
        <taxon>Eukaryota</taxon>
        <taxon>Viridiplantae</taxon>
        <taxon>Streptophyta</taxon>
        <taxon>Embryophyta</taxon>
        <taxon>Tracheophyta</taxon>
        <taxon>Spermatophyta</taxon>
        <taxon>Magnoliopsida</taxon>
        <taxon>Liliopsida</taxon>
        <taxon>Poales</taxon>
        <taxon>Poaceae</taxon>
        <taxon>BOP clade</taxon>
        <taxon>Pooideae</taxon>
        <taxon>Stipodae</taxon>
        <taxon>Brachypodieae</taxon>
        <taxon>Brachypodium</taxon>
    </lineage>
</organism>
<protein>
    <submittedName>
        <fullName evidence="1 2">Uncharacterized protein</fullName>
    </submittedName>
</protein>